<feature type="compositionally biased region" description="Polar residues" evidence="1">
    <location>
        <begin position="506"/>
        <end position="515"/>
    </location>
</feature>
<sequence>MSIDWNALPITSTEWLEPRIEKDSIFHAIQHLGLRNLNVVQLDKHTETKRRIYGLIIVSHEPIKLEDEYPFVFDSEKVFGKNGFAPGLSEVKEQEKVILPTSTVKNCDLTVQLVNYALMASTQFAERCGPFLKRYFTKDMEQHIKKGSGLLAPIVPIAFAHNYTAVKYPAPETRKTYVRYFAKYYDRQTCNPDNELLLYADPNGDLIQFSLSECGINHIVREMERAGAVRIYAIVEDDSKALVEELVELKKESYGENIDSLLNTSSVDMSMSGGFAFDETGEDFTVNPLSDVSEIAAESENFLDAMDFDLVVEDAQGNPNESFKSAMDASLETVRSNESEDKFNRYRKLVKTITAAKKEFGKLWFHGMEDYDMLAHPEFEAFCSVYRLVLRADEHEMRLITSIQDGAPLEKTPKRTSGGSVGRVPSRADEPEPDSRLMDLSIDEEPGPSSRLMRPYRRNNDDQSNQNQSEKLYPSRRVSTGQKAASPSPRVPAKAVMRRPRKHADSVSSTENMPSPSLKRKRQSGKQVDPETSPSCPKRKVLTPK</sequence>
<accession>A0A7E4ZSL9</accession>
<feature type="region of interest" description="Disordered" evidence="1">
    <location>
        <begin position="404"/>
        <end position="545"/>
    </location>
</feature>
<reference evidence="3" key="2">
    <citation type="submission" date="2020-10" db="UniProtKB">
        <authorList>
            <consortium name="WormBaseParasite"/>
        </authorList>
    </citation>
    <scope>IDENTIFICATION</scope>
</reference>
<protein>
    <submittedName>
        <fullName evidence="3">AAA domain-containing protein</fullName>
    </submittedName>
</protein>
<organism evidence="2 3">
    <name type="scientific">Panagrellus redivivus</name>
    <name type="common">Microworm</name>
    <dbReference type="NCBI Taxonomy" id="6233"/>
    <lineage>
        <taxon>Eukaryota</taxon>
        <taxon>Metazoa</taxon>
        <taxon>Ecdysozoa</taxon>
        <taxon>Nematoda</taxon>
        <taxon>Chromadorea</taxon>
        <taxon>Rhabditida</taxon>
        <taxon>Tylenchina</taxon>
        <taxon>Panagrolaimomorpha</taxon>
        <taxon>Panagrolaimoidea</taxon>
        <taxon>Panagrolaimidae</taxon>
        <taxon>Panagrellus</taxon>
    </lineage>
</organism>
<dbReference type="WBParaSite" id="Pan_g14749.t1">
    <property type="protein sequence ID" value="Pan_g14749.t1"/>
    <property type="gene ID" value="Pan_g14749"/>
</dbReference>
<proteinExistence type="predicted"/>
<feature type="compositionally biased region" description="Basic and acidic residues" evidence="1">
    <location>
        <begin position="426"/>
        <end position="437"/>
    </location>
</feature>
<evidence type="ECO:0000256" key="1">
    <source>
        <dbReference type="SAM" id="MobiDB-lite"/>
    </source>
</evidence>
<evidence type="ECO:0000313" key="3">
    <source>
        <dbReference type="WBParaSite" id="Pan_g14749.t1"/>
    </source>
</evidence>
<keyword evidence="2" id="KW-1185">Reference proteome</keyword>
<evidence type="ECO:0000313" key="2">
    <source>
        <dbReference type="Proteomes" id="UP000492821"/>
    </source>
</evidence>
<name>A0A7E4ZSL9_PANRE</name>
<dbReference type="AlphaFoldDB" id="A0A7E4ZSL9"/>
<reference evidence="2" key="1">
    <citation type="journal article" date="2013" name="Genetics">
        <title>The draft genome and transcriptome of Panagrellus redivivus are shaped by the harsh demands of a free-living lifestyle.</title>
        <authorList>
            <person name="Srinivasan J."/>
            <person name="Dillman A.R."/>
            <person name="Macchietto M.G."/>
            <person name="Heikkinen L."/>
            <person name="Lakso M."/>
            <person name="Fracchia K.M."/>
            <person name="Antoshechkin I."/>
            <person name="Mortazavi A."/>
            <person name="Wong G."/>
            <person name="Sternberg P.W."/>
        </authorList>
    </citation>
    <scope>NUCLEOTIDE SEQUENCE [LARGE SCALE GENOMIC DNA]</scope>
    <source>
        <strain evidence="2">MT8872</strain>
    </source>
</reference>
<dbReference type="Proteomes" id="UP000492821">
    <property type="component" value="Unassembled WGS sequence"/>
</dbReference>